<feature type="region of interest" description="Disordered" evidence="1">
    <location>
        <begin position="1"/>
        <end position="25"/>
    </location>
</feature>
<name>A0ABZ0M2K2_9ACTN</name>
<dbReference type="Proteomes" id="UP001301731">
    <property type="component" value="Chromosome"/>
</dbReference>
<keyword evidence="3" id="KW-1185">Reference proteome</keyword>
<evidence type="ECO:0000256" key="1">
    <source>
        <dbReference type="SAM" id="MobiDB-lite"/>
    </source>
</evidence>
<feature type="compositionally biased region" description="Low complexity" evidence="1">
    <location>
        <begin position="14"/>
        <end position="25"/>
    </location>
</feature>
<organism evidence="2 3">
    <name type="scientific">Streptomyces solicathayae</name>
    <dbReference type="NCBI Taxonomy" id="3081768"/>
    <lineage>
        <taxon>Bacteria</taxon>
        <taxon>Bacillati</taxon>
        <taxon>Actinomycetota</taxon>
        <taxon>Actinomycetes</taxon>
        <taxon>Kitasatosporales</taxon>
        <taxon>Streptomycetaceae</taxon>
        <taxon>Streptomyces</taxon>
    </lineage>
</organism>
<feature type="compositionally biased region" description="Basic and acidic residues" evidence="1">
    <location>
        <begin position="72"/>
        <end position="81"/>
    </location>
</feature>
<gene>
    <name evidence="2" type="ORF">R2D22_31950</name>
</gene>
<proteinExistence type="predicted"/>
<evidence type="ECO:0000313" key="3">
    <source>
        <dbReference type="Proteomes" id="UP001301731"/>
    </source>
</evidence>
<dbReference type="RefSeq" id="WP_318108469.1">
    <property type="nucleotide sequence ID" value="NZ_CP137573.1"/>
</dbReference>
<evidence type="ECO:0000313" key="2">
    <source>
        <dbReference type="EMBL" id="WOX25745.1"/>
    </source>
</evidence>
<dbReference type="EMBL" id="CP137573">
    <property type="protein sequence ID" value="WOX25745.1"/>
    <property type="molecule type" value="Genomic_DNA"/>
</dbReference>
<feature type="region of interest" description="Disordered" evidence="1">
    <location>
        <begin position="72"/>
        <end position="102"/>
    </location>
</feature>
<sequence length="153" mass="16305">MLVLPAGLRDALGATPPTRRAPTARPWRAALGTRPCAWRCCWTAPAIRRAPSTGRPRGAARAPENAALLNRRAAEAGEIPRRGRTAPARRQGPRAATRPAREVVDAGRGDVFLELARQCAASGAYPWERCEPWGMGPAGHPSGPWSGTVTEAD</sequence>
<reference evidence="2 3" key="1">
    <citation type="submission" date="2023-10" db="EMBL/GenBank/DDBJ databases">
        <title>The genome sequence of Streptomyces sp. HUAS YS2.</title>
        <authorList>
            <person name="Mo P."/>
        </authorList>
    </citation>
    <scope>NUCLEOTIDE SEQUENCE [LARGE SCALE GENOMIC DNA]</scope>
    <source>
        <strain evidence="2 3">HUAS YS2</strain>
    </source>
</reference>
<accession>A0ABZ0M2K2</accession>
<protein>
    <submittedName>
        <fullName evidence="2">Uncharacterized protein</fullName>
    </submittedName>
</protein>